<dbReference type="EMBL" id="QGKX02000004">
    <property type="protein sequence ID" value="KAF3602215.1"/>
    <property type="molecule type" value="Genomic_DNA"/>
</dbReference>
<protein>
    <submittedName>
        <fullName evidence="2">Uncharacterized protein</fullName>
    </submittedName>
</protein>
<proteinExistence type="predicted"/>
<evidence type="ECO:0000313" key="2">
    <source>
        <dbReference type="EMBL" id="KAF3602215.1"/>
    </source>
</evidence>
<organism evidence="2 3">
    <name type="scientific">Brassica cretica</name>
    <name type="common">Mustard</name>
    <dbReference type="NCBI Taxonomy" id="69181"/>
    <lineage>
        <taxon>Eukaryota</taxon>
        <taxon>Viridiplantae</taxon>
        <taxon>Streptophyta</taxon>
        <taxon>Embryophyta</taxon>
        <taxon>Tracheophyta</taxon>
        <taxon>Spermatophyta</taxon>
        <taxon>Magnoliopsida</taxon>
        <taxon>eudicotyledons</taxon>
        <taxon>Gunneridae</taxon>
        <taxon>Pentapetalae</taxon>
        <taxon>rosids</taxon>
        <taxon>malvids</taxon>
        <taxon>Brassicales</taxon>
        <taxon>Brassicaceae</taxon>
        <taxon>Brassiceae</taxon>
        <taxon>Brassica</taxon>
    </lineage>
</organism>
<keyword evidence="1" id="KW-0812">Transmembrane</keyword>
<feature type="transmembrane region" description="Helical" evidence="1">
    <location>
        <begin position="78"/>
        <end position="97"/>
    </location>
</feature>
<evidence type="ECO:0000256" key="1">
    <source>
        <dbReference type="SAM" id="Phobius"/>
    </source>
</evidence>
<keyword evidence="1" id="KW-0472">Membrane</keyword>
<accession>A0A8S9SQD2</accession>
<gene>
    <name evidence="2" type="ORF">F2Q69_00034610</name>
</gene>
<evidence type="ECO:0000313" key="3">
    <source>
        <dbReference type="Proteomes" id="UP000712600"/>
    </source>
</evidence>
<dbReference type="AlphaFoldDB" id="A0A8S9SQD2"/>
<name>A0A8S9SQD2_BRACR</name>
<comment type="caution">
    <text evidence="2">The sequence shown here is derived from an EMBL/GenBank/DDBJ whole genome shotgun (WGS) entry which is preliminary data.</text>
</comment>
<reference evidence="2" key="1">
    <citation type="submission" date="2019-12" db="EMBL/GenBank/DDBJ databases">
        <title>Genome sequencing and annotation of Brassica cretica.</title>
        <authorList>
            <person name="Studholme D.J."/>
            <person name="Sarris P."/>
        </authorList>
    </citation>
    <scope>NUCLEOTIDE SEQUENCE</scope>
    <source>
        <strain evidence="2">PFS-109/04</strain>
        <tissue evidence="2">Leaf</tissue>
    </source>
</reference>
<keyword evidence="1" id="KW-1133">Transmembrane helix</keyword>
<sequence length="156" mass="17742">MFSTVKGLLGCVPAYTFSQVLVEIPYSLLQSPMIGLPYFSLQNVLELVHYFLLVAYLQLLGKPPTFSCHFVNSQDLKFVAFPIVVASLFAFFMYHYASSRKEVSINTVLSQAVLHSIFWRRAIIGCQRWRMNLSILTEGEDPTNTIEIPPPGKYAW</sequence>
<dbReference type="Proteomes" id="UP000712600">
    <property type="component" value="Unassembled WGS sequence"/>
</dbReference>